<gene>
    <name evidence="1" type="primary">86</name>
    <name evidence="1" type="ORF">SEA_NICOLE72_86</name>
</gene>
<evidence type="ECO:0000313" key="2">
    <source>
        <dbReference type="Proteomes" id="UP001654554"/>
    </source>
</evidence>
<dbReference type="EMBL" id="OR159674">
    <property type="protein sequence ID" value="WKW87123.1"/>
    <property type="molecule type" value="Genomic_DNA"/>
</dbReference>
<name>A0ACD4UHV3_9CAUD</name>
<keyword evidence="2" id="KW-1185">Reference proteome</keyword>
<protein>
    <submittedName>
        <fullName evidence="1">Uncharacterized protein</fullName>
    </submittedName>
</protein>
<sequence length="65" mass="7208">MSAIIGRTCTRCGAEFMVGDEVVPVLRVTHVGRAYTEVDPKFVMGSAAHAHIDCPRHTRAERERL</sequence>
<evidence type="ECO:0000313" key="1">
    <source>
        <dbReference type="EMBL" id="WKW87123.1"/>
    </source>
</evidence>
<accession>A0ACD4UHV3</accession>
<reference evidence="1" key="1">
    <citation type="submission" date="2023-06" db="EMBL/GenBank/DDBJ databases">
        <authorList>
            <person name="Byrum C.A."/>
            <person name="Fullante V.A."/>
            <person name="Ghosh G."/>
            <person name="Ivey A.L."/>
            <person name="Joby C.P."/>
            <person name="Johnson E."/>
            <person name="Kamil H.A."/>
            <person name="Martinez L."/>
            <person name="Tutelo G.A."/>
            <person name="Wilson D."/>
            <person name="Ziegler A.J."/>
            <person name="Garlena R.A."/>
            <person name="Russell D.A."/>
            <person name="Jacobs-Sera D."/>
            <person name="Hatfull G.F."/>
        </authorList>
    </citation>
    <scope>NUCLEOTIDE SEQUENCE</scope>
</reference>
<organism evidence="1 2">
    <name type="scientific">Microbacterium phage Nicole72</name>
    <dbReference type="NCBI Taxonomy" id="3062838"/>
    <lineage>
        <taxon>Viruses</taxon>
        <taxon>Duplodnaviria</taxon>
        <taxon>Heunggongvirae</taxon>
        <taxon>Uroviricota</taxon>
        <taxon>Caudoviricetes</taxon>
        <taxon>Hodgkinviridae</taxon>
        <taxon>Meganvirus</taxon>
        <taxon>Meganvirus nichole72</taxon>
    </lineage>
</organism>
<dbReference type="Proteomes" id="UP001654554">
    <property type="component" value="Segment"/>
</dbReference>
<proteinExistence type="predicted"/>